<evidence type="ECO:0000256" key="3">
    <source>
        <dbReference type="ARBA" id="ARBA00022692"/>
    </source>
</evidence>
<dbReference type="GO" id="GO:0016020">
    <property type="term" value="C:membrane"/>
    <property type="evidence" value="ECO:0007669"/>
    <property type="project" value="UniProtKB-SubCell"/>
</dbReference>
<evidence type="ECO:0000313" key="7">
    <source>
        <dbReference type="EMBL" id="VDK46164.1"/>
    </source>
</evidence>
<dbReference type="Gene3D" id="1.25.40.10">
    <property type="entry name" value="Tetratricopeptide repeat domain"/>
    <property type="match status" value="1"/>
</dbReference>
<dbReference type="Pfam" id="PF04184">
    <property type="entry name" value="ST7"/>
    <property type="match status" value="1"/>
</dbReference>
<dbReference type="InterPro" id="IPR007311">
    <property type="entry name" value="ST7"/>
</dbReference>
<dbReference type="AlphaFoldDB" id="A0A3P6RN91"/>
<accession>A0A3P6RN91</accession>
<dbReference type="SUPFAM" id="SSF48452">
    <property type="entry name" value="TPR-like"/>
    <property type="match status" value="1"/>
</dbReference>
<gene>
    <name evidence="7" type="ORF">CGOC_LOCUS691</name>
</gene>
<keyword evidence="4" id="KW-1133">Transmembrane helix</keyword>
<evidence type="ECO:0000256" key="4">
    <source>
        <dbReference type="ARBA" id="ARBA00022989"/>
    </source>
</evidence>
<evidence type="ECO:0000256" key="2">
    <source>
        <dbReference type="ARBA" id="ARBA00009751"/>
    </source>
</evidence>
<dbReference type="PANTHER" id="PTHR12745:SF6">
    <property type="entry name" value="PROTEIN ST7 HOMOLOG"/>
    <property type="match status" value="1"/>
</dbReference>
<protein>
    <recommendedName>
        <fullName evidence="6">Protein ST7 homolog</fullName>
    </recommendedName>
</protein>
<keyword evidence="5" id="KW-0472">Membrane</keyword>
<organism evidence="7 8">
    <name type="scientific">Cylicostephanus goldi</name>
    <name type="common">Nematode worm</name>
    <dbReference type="NCBI Taxonomy" id="71465"/>
    <lineage>
        <taxon>Eukaryota</taxon>
        <taxon>Metazoa</taxon>
        <taxon>Ecdysozoa</taxon>
        <taxon>Nematoda</taxon>
        <taxon>Chromadorea</taxon>
        <taxon>Rhabditida</taxon>
        <taxon>Rhabditina</taxon>
        <taxon>Rhabditomorpha</taxon>
        <taxon>Strongyloidea</taxon>
        <taxon>Strongylidae</taxon>
        <taxon>Cylicostephanus</taxon>
    </lineage>
</organism>
<dbReference type="InterPro" id="IPR011990">
    <property type="entry name" value="TPR-like_helical_dom_sf"/>
</dbReference>
<evidence type="ECO:0000256" key="5">
    <source>
        <dbReference type="ARBA" id="ARBA00023136"/>
    </source>
</evidence>
<keyword evidence="8" id="KW-1185">Reference proteome</keyword>
<name>A0A3P6RN91_CYLGO</name>
<dbReference type="EMBL" id="UYRV01001060">
    <property type="protein sequence ID" value="VDK46164.1"/>
    <property type="molecule type" value="Genomic_DNA"/>
</dbReference>
<reference evidence="7 8" key="1">
    <citation type="submission" date="2018-11" db="EMBL/GenBank/DDBJ databases">
        <authorList>
            <consortium name="Pathogen Informatics"/>
        </authorList>
    </citation>
    <scope>NUCLEOTIDE SEQUENCE [LARGE SCALE GENOMIC DNA]</scope>
</reference>
<evidence type="ECO:0000256" key="6">
    <source>
        <dbReference type="ARBA" id="ARBA00040270"/>
    </source>
</evidence>
<proteinExistence type="inferred from homology"/>
<sequence length="321" mass="36491">MALFRGAEYNRVKTVMDLDPLTYYDMNLSAQDHQSFFTCDEDVGRPDYDIMQVAWRERDSASRINAAREALHINPNCAPALILLAEEQCETIVEAEVMLRRALKAVDNSLGQSQSGQIVPHERSGDIYRQARRRDFHMQIYIRRRLAMCARKQGRLREAIKTFKDIIRDGSMSNILGVQENLIEACLEMQAYADVQALLVRYDGFGESLLADLREPRSAVLSYTSALLKARAVADKFVADISTRRGLSSAEATAIEAITRAIEFNPHVPLYLLEAIAYAFFHIQHWKRIDGALQLLQYTWKGGWLRFPIPTISRSGKFVAS</sequence>
<dbReference type="PANTHER" id="PTHR12745">
    <property type="entry name" value="SUPPRESSION OF TUMORIGENICITY 7"/>
    <property type="match status" value="1"/>
</dbReference>
<dbReference type="OrthoDB" id="5914722at2759"/>
<evidence type="ECO:0000256" key="1">
    <source>
        <dbReference type="ARBA" id="ARBA00004141"/>
    </source>
</evidence>
<comment type="subcellular location">
    <subcellularLocation>
        <location evidence="1">Membrane</location>
        <topology evidence="1">Multi-pass membrane protein</topology>
    </subcellularLocation>
</comment>
<comment type="similarity">
    <text evidence="2">Belongs to the ST7 family.</text>
</comment>
<keyword evidence="3" id="KW-0812">Transmembrane</keyword>
<dbReference type="Proteomes" id="UP000271889">
    <property type="component" value="Unassembled WGS sequence"/>
</dbReference>
<evidence type="ECO:0000313" key="8">
    <source>
        <dbReference type="Proteomes" id="UP000271889"/>
    </source>
</evidence>